<evidence type="ECO:0000256" key="2">
    <source>
        <dbReference type="ARBA" id="ARBA00004777"/>
    </source>
</evidence>
<dbReference type="Proteomes" id="UP000703315">
    <property type="component" value="Unassembled WGS sequence"/>
</dbReference>
<evidence type="ECO:0000313" key="10">
    <source>
        <dbReference type="Proteomes" id="UP000703315"/>
    </source>
</evidence>
<dbReference type="AlphaFoldDB" id="A0A921K681"/>
<organism evidence="9 10">
    <name type="scientific">Enteractinococcus helveticum</name>
    <dbReference type="NCBI Taxonomy" id="1837282"/>
    <lineage>
        <taxon>Bacteria</taxon>
        <taxon>Bacillati</taxon>
        <taxon>Actinomycetota</taxon>
        <taxon>Actinomycetes</taxon>
        <taxon>Micrococcales</taxon>
        <taxon>Micrococcaceae</taxon>
    </lineage>
</organism>
<protein>
    <recommendedName>
        <fullName evidence="8">Methylenetetrahydrofolate reductase</fullName>
    </recommendedName>
</protein>
<evidence type="ECO:0000256" key="3">
    <source>
        <dbReference type="ARBA" id="ARBA00006743"/>
    </source>
</evidence>
<dbReference type="GO" id="GO:0106312">
    <property type="term" value="F:methylenetetrahydrofolate reductase (NADH) activity"/>
    <property type="evidence" value="ECO:0007669"/>
    <property type="project" value="UniProtKB-EC"/>
</dbReference>
<comment type="pathway">
    <text evidence="2 8">One-carbon metabolism; tetrahydrofolate interconversion.</text>
</comment>
<dbReference type="GO" id="GO:0035999">
    <property type="term" value="P:tetrahydrofolate interconversion"/>
    <property type="evidence" value="ECO:0007669"/>
    <property type="project" value="TreeGrafter"/>
</dbReference>
<evidence type="ECO:0000256" key="1">
    <source>
        <dbReference type="ARBA" id="ARBA00001974"/>
    </source>
</evidence>
<dbReference type="GO" id="GO:0009086">
    <property type="term" value="P:methionine biosynthetic process"/>
    <property type="evidence" value="ECO:0007669"/>
    <property type="project" value="TreeGrafter"/>
</dbReference>
<keyword evidence="6 8" id="KW-0560">Oxidoreductase</keyword>
<proteinExistence type="inferred from homology"/>
<comment type="caution">
    <text evidence="9">The sequence shown here is derived from an EMBL/GenBank/DDBJ whole genome shotgun (WGS) entry which is preliminary data.</text>
</comment>
<keyword evidence="5 8" id="KW-0274">FAD</keyword>
<evidence type="ECO:0000313" key="9">
    <source>
        <dbReference type="EMBL" id="HJF13460.1"/>
    </source>
</evidence>
<dbReference type="InterPro" id="IPR029041">
    <property type="entry name" value="FAD-linked_oxidoreductase-like"/>
</dbReference>
<evidence type="ECO:0000256" key="6">
    <source>
        <dbReference type="ARBA" id="ARBA00023002"/>
    </source>
</evidence>
<sequence>MAQPHPTTLSLMDDFSLEITGKDSDAVVAAQADIPADTRINVTFLGNEDLETRVTAAKAVRDAGFIPVPHLAARRITSTDEFRQILSTLQDLGLSERLFLIAGDPATPHGPYEDALALINTNELSDYGVREVGISGYPEGHPDVSNAVLDSAFVDKFNALKEQSLEPVVITQFAFDATAVTSWVRQVRTHGYNGQIRIGTPGPAGIKRLLSYARRFGVASSAGIVKKYGFSLTNLLGTAGPDKFILDMQHELDQDPTLGNLAVHFYTFGGLQATAQWVQEFKQKSR</sequence>
<evidence type="ECO:0000256" key="7">
    <source>
        <dbReference type="ARBA" id="ARBA00048628"/>
    </source>
</evidence>
<reference evidence="9" key="1">
    <citation type="journal article" date="2021" name="PeerJ">
        <title>Extensive microbial diversity within the chicken gut microbiome revealed by metagenomics and culture.</title>
        <authorList>
            <person name="Gilroy R."/>
            <person name="Ravi A."/>
            <person name="Getino M."/>
            <person name="Pursley I."/>
            <person name="Horton D.L."/>
            <person name="Alikhan N.F."/>
            <person name="Baker D."/>
            <person name="Gharbi K."/>
            <person name="Hall N."/>
            <person name="Watson M."/>
            <person name="Adriaenssens E.M."/>
            <person name="Foster-Nyarko E."/>
            <person name="Jarju S."/>
            <person name="Secka A."/>
            <person name="Antonio M."/>
            <person name="Oren A."/>
            <person name="Chaudhuri R.R."/>
            <person name="La Ragione R."/>
            <person name="Hildebrand F."/>
            <person name="Pallen M.J."/>
        </authorList>
    </citation>
    <scope>NUCLEOTIDE SEQUENCE</scope>
    <source>
        <strain evidence="9">ChiHjej13B12-14962</strain>
    </source>
</reference>
<dbReference type="GO" id="GO:0005829">
    <property type="term" value="C:cytosol"/>
    <property type="evidence" value="ECO:0007669"/>
    <property type="project" value="TreeGrafter"/>
</dbReference>
<dbReference type="GO" id="GO:0071949">
    <property type="term" value="F:FAD binding"/>
    <property type="evidence" value="ECO:0007669"/>
    <property type="project" value="TreeGrafter"/>
</dbReference>
<name>A0A921K681_9MICC</name>
<reference evidence="9" key="2">
    <citation type="submission" date="2021-09" db="EMBL/GenBank/DDBJ databases">
        <authorList>
            <person name="Gilroy R."/>
        </authorList>
    </citation>
    <scope>NUCLEOTIDE SEQUENCE</scope>
    <source>
        <strain evidence="9">ChiHjej13B12-14962</strain>
    </source>
</reference>
<keyword evidence="4 8" id="KW-0285">Flavoprotein</keyword>
<accession>A0A921K681</accession>
<dbReference type="PANTHER" id="PTHR45754">
    <property type="entry name" value="METHYLENETETRAHYDROFOLATE REDUCTASE"/>
    <property type="match status" value="1"/>
</dbReference>
<dbReference type="InterPro" id="IPR003171">
    <property type="entry name" value="Mehydrof_redctse-like"/>
</dbReference>
<evidence type="ECO:0000256" key="4">
    <source>
        <dbReference type="ARBA" id="ARBA00022630"/>
    </source>
</evidence>
<dbReference type="RefSeq" id="WP_303901775.1">
    <property type="nucleotide sequence ID" value="NZ_DYXC01000025.1"/>
</dbReference>
<dbReference type="SUPFAM" id="SSF51730">
    <property type="entry name" value="FAD-linked oxidoreductase"/>
    <property type="match status" value="1"/>
</dbReference>
<dbReference type="PANTHER" id="PTHR45754:SF3">
    <property type="entry name" value="METHYLENETETRAHYDROFOLATE REDUCTASE (NADPH)"/>
    <property type="match status" value="1"/>
</dbReference>
<gene>
    <name evidence="9" type="ORF">K8V32_01475</name>
</gene>
<comment type="similarity">
    <text evidence="3 8">Belongs to the methylenetetrahydrofolate reductase family.</text>
</comment>
<dbReference type="Gene3D" id="3.20.20.220">
    <property type="match status" value="1"/>
</dbReference>
<dbReference type="Pfam" id="PF02219">
    <property type="entry name" value="MTHFR"/>
    <property type="match status" value="1"/>
</dbReference>
<dbReference type="EMBL" id="DYXC01000025">
    <property type="protein sequence ID" value="HJF13460.1"/>
    <property type="molecule type" value="Genomic_DNA"/>
</dbReference>
<evidence type="ECO:0000256" key="8">
    <source>
        <dbReference type="RuleBase" id="RU003862"/>
    </source>
</evidence>
<evidence type="ECO:0000256" key="5">
    <source>
        <dbReference type="ARBA" id="ARBA00022827"/>
    </source>
</evidence>
<comment type="catalytic activity">
    <reaction evidence="7">
        <text>(6S)-5-methyl-5,6,7,8-tetrahydrofolate + NAD(+) = (6R)-5,10-methylene-5,6,7,8-tetrahydrofolate + NADH + H(+)</text>
        <dbReference type="Rhea" id="RHEA:19821"/>
        <dbReference type="ChEBI" id="CHEBI:15378"/>
        <dbReference type="ChEBI" id="CHEBI:15636"/>
        <dbReference type="ChEBI" id="CHEBI:18608"/>
        <dbReference type="ChEBI" id="CHEBI:57540"/>
        <dbReference type="ChEBI" id="CHEBI:57945"/>
        <dbReference type="EC" id="1.5.1.54"/>
    </reaction>
    <physiologicalReaction direction="right-to-left" evidence="7">
        <dbReference type="Rhea" id="RHEA:19823"/>
    </physiologicalReaction>
</comment>
<comment type="cofactor">
    <cofactor evidence="1 8">
        <name>FAD</name>
        <dbReference type="ChEBI" id="CHEBI:57692"/>
    </cofactor>
</comment>